<feature type="non-terminal residue" evidence="5">
    <location>
        <position position="1"/>
    </location>
</feature>
<dbReference type="InterPro" id="IPR000504">
    <property type="entry name" value="RRM_dom"/>
</dbReference>
<reference evidence="5" key="1">
    <citation type="submission" date="2020-08" db="EMBL/GenBank/DDBJ databases">
        <title>Multicomponent nature underlies the extraordinary mechanical properties of spider dragline silk.</title>
        <authorList>
            <person name="Kono N."/>
            <person name="Nakamura H."/>
            <person name="Mori M."/>
            <person name="Yoshida Y."/>
            <person name="Ohtoshi R."/>
            <person name="Malay A.D."/>
            <person name="Moran D.A.P."/>
            <person name="Tomita M."/>
            <person name="Numata K."/>
            <person name="Arakawa K."/>
        </authorList>
    </citation>
    <scope>NUCLEOTIDE SEQUENCE</scope>
</reference>
<protein>
    <recommendedName>
        <fullName evidence="4">RRM domain-containing protein</fullName>
    </recommendedName>
</protein>
<accession>A0A8X6NB08</accession>
<dbReference type="EMBL" id="BMAW01102297">
    <property type="protein sequence ID" value="GFT03601.1"/>
    <property type="molecule type" value="Genomic_DNA"/>
</dbReference>
<comment type="caution">
    <text evidence="5">The sequence shown here is derived from an EMBL/GenBank/DDBJ whole genome shotgun (WGS) entry which is preliminary data.</text>
</comment>
<name>A0A8X6NB08_NEPPI</name>
<feature type="compositionally biased region" description="Polar residues" evidence="3">
    <location>
        <begin position="64"/>
        <end position="78"/>
    </location>
</feature>
<evidence type="ECO:0000313" key="5">
    <source>
        <dbReference type="EMBL" id="GFT03601.1"/>
    </source>
</evidence>
<dbReference type="AlphaFoldDB" id="A0A8X6NB08"/>
<feature type="domain" description="RRM" evidence="4">
    <location>
        <begin position="1"/>
        <end position="42"/>
    </location>
</feature>
<dbReference type="InterPro" id="IPR035979">
    <property type="entry name" value="RBD_domain_sf"/>
</dbReference>
<dbReference type="Gene3D" id="3.30.70.330">
    <property type="match status" value="1"/>
</dbReference>
<dbReference type="OrthoDB" id="439808at2759"/>
<organism evidence="5 6">
    <name type="scientific">Nephila pilipes</name>
    <name type="common">Giant wood spider</name>
    <name type="synonym">Nephila maculata</name>
    <dbReference type="NCBI Taxonomy" id="299642"/>
    <lineage>
        <taxon>Eukaryota</taxon>
        <taxon>Metazoa</taxon>
        <taxon>Ecdysozoa</taxon>
        <taxon>Arthropoda</taxon>
        <taxon>Chelicerata</taxon>
        <taxon>Arachnida</taxon>
        <taxon>Araneae</taxon>
        <taxon>Araneomorphae</taxon>
        <taxon>Entelegynae</taxon>
        <taxon>Araneoidea</taxon>
        <taxon>Nephilidae</taxon>
        <taxon>Nephila</taxon>
    </lineage>
</organism>
<evidence type="ECO:0000313" key="6">
    <source>
        <dbReference type="Proteomes" id="UP000887013"/>
    </source>
</evidence>
<dbReference type="SUPFAM" id="SSF54928">
    <property type="entry name" value="RNA-binding domain, RBD"/>
    <property type="match status" value="1"/>
</dbReference>
<dbReference type="InterPro" id="IPR050441">
    <property type="entry name" value="RBM"/>
</dbReference>
<evidence type="ECO:0000256" key="3">
    <source>
        <dbReference type="SAM" id="MobiDB-lite"/>
    </source>
</evidence>
<dbReference type="InterPro" id="IPR012677">
    <property type="entry name" value="Nucleotide-bd_a/b_plait_sf"/>
</dbReference>
<dbReference type="PROSITE" id="PS50102">
    <property type="entry name" value="RRM"/>
    <property type="match status" value="1"/>
</dbReference>
<evidence type="ECO:0000256" key="1">
    <source>
        <dbReference type="ARBA" id="ARBA00022884"/>
    </source>
</evidence>
<proteinExistence type="predicted"/>
<gene>
    <name evidence="5" type="primary">TRA2B</name>
    <name evidence="5" type="ORF">NPIL_111211</name>
</gene>
<dbReference type="Pfam" id="PF00076">
    <property type="entry name" value="RRM_1"/>
    <property type="match status" value="1"/>
</dbReference>
<feature type="region of interest" description="Disordered" evidence="3">
    <location>
        <begin position="46"/>
        <end position="78"/>
    </location>
</feature>
<dbReference type="GO" id="GO:0003723">
    <property type="term" value="F:RNA binding"/>
    <property type="evidence" value="ECO:0007669"/>
    <property type="project" value="UniProtKB-UniRule"/>
</dbReference>
<evidence type="ECO:0000259" key="4">
    <source>
        <dbReference type="PROSITE" id="PS50102"/>
    </source>
</evidence>
<sequence>NGRSRGFAFVYFQNMEDAEMAKDRCNGRVIDGRKVRVDFSFTKRAHNPTPGIYKGKRTKFRPSGTESTGTHASSVEMV</sequence>
<keyword evidence="6" id="KW-1185">Reference proteome</keyword>
<dbReference type="Proteomes" id="UP000887013">
    <property type="component" value="Unassembled WGS sequence"/>
</dbReference>
<keyword evidence="1 2" id="KW-0694">RNA-binding</keyword>
<evidence type="ECO:0000256" key="2">
    <source>
        <dbReference type="PROSITE-ProRule" id="PRU00176"/>
    </source>
</evidence>
<dbReference type="PANTHER" id="PTHR48034">
    <property type="entry name" value="TRANSFORMER-2 SEX-DETERMINING PROTEIN-RELATED"/>
    <property type="match status" value="1"/>
</dbReference>